<reference evidence="9 10" key="1">
    <citation type="submission" date="2019-03" db="EMBL/GenBank/DDBJ databases">
        <title>Genomics of glacier-inhabiting Cryobacterium strains.</title>
        <authorList>
            <person name="Liu Q."/>
            <person name="Xin Y.-H."/>
        </authorList>
    </citation>
    <scope>NUCLEOTIDE SEQUENCE [LARGE SCALE GENOMIC DNA]</scope>
    <source>
        <strain evidence="9 10">RHLT2-21</strain>
    </source>
</reference>
<feature type="transmembrane region" description="Helical" evidence="8">
    <location>
        <begin position="437"/>
        <end position="460"/>
    </location>
</feature>
<accession>A0A4V3ICI8</accession>
<evidence type="ECO:0000313" key="9">
    <source>
        <dbReference type="EMBL" id="TFC01274.1"/>
    </source>
</evidence>
<dbReference type="AlphaFoldDB" id="A0A4V3ICI8"/>
<keyword evidence="10" id="KW-1185">Reference proteome</keyword>
<gene>
    <name evidence="9" type="ORF">E3O32_14025</name>
</gene>
<feature type="transmembrane region" description="Helical" evidence="8">
    <location>
        <begin position="53"/>
        <end position="73"/>
    </location>
</feature>
<evidence type="ECO:0000256" key="3">
    <source>
        <dbReference type="ARBA" id="ARBA00022679"/>
    </source>
</evidence>
<comment type="similarity">
    <text evidence="7">Belongs to the glycosyltransferase 87 family.</text>
</comment>
<comment type="caution">
    <text evidence="9">The sequence shown here is derived from an EMBL/GenBank/DDBJ whole genome shotgun (WGS) entry which is preliminary data.</text>
</comment>
<evidence type="ECO:0000256" key="4">
    <source>
        <dbReference type="ARBA" id="ARBA00022692"/>
    </source>
</evidence>
<keyword evidence="4 8" id="KW-0812">Transmembrane</keyword>
<evidence type="ECO:0000256" key="2">
    <source>
        <dbReference type="ARBA" id="ARBA00022475"/>
    </source>
</evidence>
<feature type="transmembrane region" description="Helical" evidence="8">
    <location>
        <begin position="356"/>
        <end position="380"/>
    </location>
</feature>
<feature type="transmembrane region" description="Helical" evidence="8">
    <location>
        <begin position="80"/>
        <end position="99"/>
    </location>
</feature>
<keyword evidence="6 8" id="KW-0472">Membrane</keyword>
<sequence>MTRAGLGPVAGPGLRQDGSVRITVVSLLLAAIAALTGFGVANLDLFAPGRDTVPLLFSLAVVWLLFAAAVIALRGVRGRAVVVLILAGSIGIGAAAMIGPPNTSTDSARYAWDGIVANAGVSPYAYVPSDPRLDSLRPDWLFPAPQIGADGSARCVGERIQTVHRDGPDEVLCSALNRTSVPTIYPPAAELYFAGVRMVTGPGPAYWPLQLTGLLLSVGTTVMLLFGMRRRGIDLRRAALWAWCPLVASEAVTNSHVDLLGVVFTLAAVFLVTRERYWRGGIALGAAIATKLIPVIAAPALLRRQGWKVIVAAVVTFLVLYVPYVLTTGIGVLGYLPGYLTEEGYQDGTRFALVSLVAPGGAGVYVVAILLAGVAALTLWKTDPAQPWLGQLLMIGSTLIILSPRYPWYALLLVPFVALSGRWEWLVVPIALSIRMLVPSVQLTRVTLAVAVILIVAMAFRRAGPGAAERLLRWRPFRGRPPGRSA</sequence>
<evidence type="ECO:0000256" key="7">
    <source>
        <dbReference type="ARBA" id="ARBA00024033"/>
    </source>
</evidence>
<feature type="transmembrane region" description="Helical" evidence="8">
    <location>
        <begin position="392"/>
        <end position="417"/>
    </location>
</feature>
<evidence type="ECO:0000313" key="10">
    <source>
        <dbReference type="Proteomes" id="UP000297643"/>
    </source>
</evidence>
<protein>
    <submittedName>
        <fullName evidence="9">DUF2029 domain-containing protein</fullName>
    </submittedName>
</protein>
<feature type="transmembrane region" description="Helical" evidence="8">
    <location>
        <begin position="309"/>
        <end position="336"/>
    </location>
</feature>
<evidence type="ECO:0000256" key="6">
    <source>
        <dbReference type="ARBA" id="ARBA00023136"/>
    </source>
</evidence>
<evidence type="ECO:0000256" key="5">
    <source>
        <dbReference type="ARBA" id="ARBA00022989"/>
    </source>
</evidence>
<dbReference type="Pfam" id="PF09594">
    <property type="entry name" value="GT87"/>
    <property type="match status" value="1"/>
</dbReference>
<dbReference type="EMBL" id="SOFM01000043">
    <property type="protein sequence ID" value="TFC01274.1"/>
    <property type="molecule type" value="Genomic_DNA"/>
</dbReference>
<dbReference type="InterPro" id="IPR018584">
    <property type="entry name" value="GT87"/>
</dbReference>
<name>A0A4V3ICI8_9MICO</name>
<feature type="transmembrane region" description="Helical" evidence="8">
    <location>
        <begin position="277"/>
        <end position="302"/>
    </location>
</feature>
<evidence type="ECO:0000256" key="8">
    <source>
        <dbReference type="SAM" id="Phobius"/>
    </source>
</evidence>
<evidence type="ECO:0000256" key="1">
    <source>
        <dbReference type="ARBA" id="ARBA00004651"/>
    </source>
</evidence>
<proteinExistence type="inferred from homology"/>
<dbReference type="GO" id="GO:0005886">
    <property type="term" value="C:plasma membrane"/>
    <property type="evidence" value="ECO:0007669"/>
    <property type="project" value="UniProtKB-SubCell"/>
</dbReference>
<feature type="transmembrane region" description="Helical" evidence="8">
    <location>
        <begin position="20"/>
        <end position="41"/>
    </location>
</feature>
<comment type="subcellular location">
    <subcellularLocation>
        <location evidence="1">Cell membrane</location>
        <topology evidence="1">Multi-pass membrane protein</topology>
    </subcellularLocation>
</comment>
<dbReference type="GO" id="GO:0016758">
    <property type="term" value="F:hexosyltransferase activity"/>
    <property type="evidence" value="ECO:0007669"/>
    <property type="project" value="InterPro"/>
</dbReference>
<keyword evidence="2" id="KW-1003">Cell membrane</keyword>
<keyword evidence="5 8" id="KW-1133">Transmembrane helix</keyword>
<dbReference type="Proteomes" id="UP000297643">
    <property type="component" value="Unassembled WGS sequence"/>
</dbReference>
<feature type="transmembrane region" description="Helical" evidence="8">
    <location>
        <begin position="205"/>
        <end position="226"/>
    </location>
</feature>
<keyword evidence="3" id="KW-0808">Transferase</keyword>
<organism evidence="9 10">
    <name type="scientific">Cryobacterium mannosilyticum</name>
    <dbReference type="NCBI Taxonomy" id="1259190"/>
    <lineage>
        <taxon>Bacteria</taxon>
        <taxon>Bacillati</taxon>
        <taxon>Actinomycetota</taxon>
        <taxon>Actinomycetes</taxon>
        <taxon>Micrococcales</taxon>
        <taxon>Microbacteriaceae</taxon>
        <taxon>Cryobacterium</taxon>
    </lineage>
</organism>